<dbReference type="PANTHER" id="PTHR11102">
    <property type="entry name" value="SEL-1-LIKE PROTEIN"/>
    <property type="match status" value="1"/>
</dbReference>
<evidence type="ECO:0000313" key="1">
    <source>
        <dbReference type="EMBL" id="PQL14406.1"/>
    </source>
</evidence>
<reference evidence="1 2" key="1">
    <citation type="submission" date="2018-01" db="EMBL/GenBank/DDBJ databases">
        <title>Draft genome sequences of clinical isolates and type strains of oral Veillonella including Veillonella infantum sp., nov.</title>
        <authorList>
            <person name="Mashima I."/>
            <person name="Liao Y.-C."/>
            <person name="Sabharwal A."/>
            <person name="Haase E.M."/>
            <person name="Nakazawa F."/>
            <person name="Scannapieco F.A."/>
        </authorList>
    </citation>
    <scope>NUCLEOTIDE SEQUENCE [LARGE SCALE GENOMIC DNA]</scope>
    <source>
        <strain evidence="1 2">JCM 15642</strain>
    </source>
</reference>
<evidence type="ECO:0000313" key="2">
    <source>
        <dbReference type="Proteomes" id="UP000238774"/>
    </source>
</evidence>
<dbReference type="InterPro" id="IPR050767">
    <property type="entry name" value="Sel1_AlgK"/>
</dbReference>
<dbReference type="InterPro" id="IPR006597">
    <property type="entry name" value="Sel1-like"/>
</dbReference>
<dbReference type="EMBL" id="PPCX01000004">
    <property type="protein sequence ID" value="PQL14406.1"/>
    <property type="molecule type" value="Genomic_DNA"/>
</dbReference>
<organism evidence="1 2">
    <name type="scientific">Veillonella rogosae JCM 15642</name>
    <dbReference type="NCBI Taxonomy" id="1298595"/>
    <lineage>
        <taxon>Bacteria</taxon>
        <taxon>Bacillati</taxon>
        <taxon>Bacillota</taxon>
        <taxon>Negativicutes</taxon>
        <taxon>Veillonellales</taxon>
        <taxon>Veillonellaceae</taxon>
        <taxon>Veillonella</taxon>
    </lineage>
</organism>
<proteinExistence type="predicted"/>
<protein>
    <submittedName>
        <fullName evidence="1">Sel1 repeat family protein</fullName>
    </submittedName>
</protein>
<dbReference type="Proteomes" id="UP000238774">
    <property type="component" value="Unassembled WGS sequence"/>
</dbReference>
<dbReference type="SMART" id="SM00671">
    <property type="entry name" value="SEL1"/>
    <property type="match status" value="3"/>
</dbReference>
<dbReference type="Pfam" id="PF08238">
    <property type="entry name" value="Sel1"/>
    <property type="match status" value="4"/>
</dbReference>
<accession>A0ABX5C0I9</accession>
<dbReference type="InterPro" id="IPR011990">
    <property type="entry name" value="TPR-like_helical_dom_sf"/>
</dbReference>
<name>A0ABX5C0I9_9FIRM</name>
<dbReference type="RefSeq" id="WP_105081290.1">
    <property type="nucleotide sequence ID" value="NZ_PPCX01000004.1"/>
</dbReference>
<comment type="caution">
    <text evidence="1">The sequence shown here is derived from an EMBL/GenBank/DDBJ whole genome shotgun (WGS) entry which is preliminary data.</text>
</comment>
<dbReference type="SUPFAM" id="SSF81901">
    <property type="entry name" value="HCP-like"/>
    <property type="match status" value="2"/>
</dbReference>
<gene>
    <name evidence="1" type="ORF">VRHSUH09_02555</name>
</gene>
<sequence length="790" mass="91411">MAQYFTERLQKVFHMIFRSYNQKAAQEGLRQLELIVNNQQDAVSTHHRALRNDMSTLLESEINTKEDALTIANDPAARELGDAYALLARVYAGPRFTWEESNFPEDNMRTYQCLHDSIRRCSPIGTLQALRIKGSITPTVEKDMQISFDDAFRIVHDYAEQDDAYCQYVIGNVFFWRDDNRIEAAKDMIMPPPLSLAKRIQRSLQSGSIHDRIATLQGTIPDEKLQENASELAKRWLNKALYNGLAMFQGNLRNIYIDEGDFENARRVARTAANLGNPAMMLYTGLDCHENGNFEDAFTWFTKAAALGQSESIAELADYYYHFYDAKELRSTIPYDPVKAIGLYRRAATKNFSDAGYTALQAAFGYIFHIGHLPLDWGLIADLTHMAATKERFMFALPYIGYMRIHGLGVTKNMRFAVQSLLRVLDEEQRAFEEENRVLFYDVTRALTRVALGYAYEKGYVTGKPDLDQAVSYYEQSHQYILSHKANLDEELKGVPIDDEGAERLDAFEEIDGHWQYKEDIAESTTTVRPAPTTWPQYAARLSVNMDDFLWDTTLYDWQTIEKALTAQDEIKLSFYNHFLSVPDKLRNIFKLDVLRMPRDMYQVRIHGYDPTEGQEIIYRTVINKDATRDLLKDLYDNHALPHLVDNWSIEKSEEKPTWHYVLDVDQQAFLLEEYDDANAMIQTALQGLKDKKYEQINIRTHDFVGPSYFIFKGNQANPFRVQLYLKESVRHTIDEDGNQEDTPGNTYLFEQYVGNEVSLNYWIQKTINTLEIPELDNWKQLTVPKDLQT</sequence>
<keyword evidence="2" id="KW-1185">Reference proteome</keyword>
<dbReference type="PANTHER" id="PTHR11102:SF160">
    <property type="entry name" value="ERAD-ASSOCIATED E3 UBIQUITIN-PROTEIN LIGASE COMPONENT HRD3"/>
    <property type="match status" value="1"/>
</dbReference>
<dbReference type="Gene3D" id="1.25.40.10">
    <property type="entry name" value="Tetratricopeptide repeat domain"/>
    <property type="match status" value="1"/>
</dbReference>